<feature type="compositionally biased region" description="Basic and acidic residues" evidence="1">
    <location>
        <begin position="170"/>
        <end position="189"/>
    </location>
</feature>
<proteinExistence type="predicted"/>
<comment type="caution">
    <text evidence="2">The sequence shown here is derived from an EMBL/GenBank/DDBJ whole genome shotgun (WGS) entry which is preliminary data.</text>
</comment>
<reference evidence="2 3" key="1">
    <citation type="journal article" date="2019" name="Fungal Biol. Biotechnol.">
        <title>Draft genome sequence of fastidious pathogen Ceratobasidium theobromae, which causes vascular-streak dieback in Theobroma cacao.</title>
        <authorList>
            <person name="Ali S.S."/>
            <person name="Asman A."/>
            <person name="Shao J."/>
            <person name="Firmansyah A.P."/>
            <person name="Susilo A.W."/>
            <person name="Rosmana A."/>
            <person name="McMahon P."/>
            <person name="Junaid M."/>
            <person name="Guest D."/>
            <person name="Kheng T.Y."/>
            <person name="Meinhardt L.W."/>
            <person name="Bailey B.A."/>
        </authorList>
    </citation>
    <scope>NUCLEOTIDE SEQUENCE [LARGE SCALE GENOMIC DNA]</scope>
    <source>
        <strain evidence="2 3">CT2</strain>
    </source>
</reference>
<evidence type="ECO:0000256" key="1">
    <source>
        <dbReference type="SAM" id="MobiDB-lite"/>
    </source>
</evidence>
<feature type="region of interest" description="Disordered" evidence="1">
    <location>
        <begin position="105"/>
        <end position="124"/>
    </location>
</feature>
<organism evidence="2 3">
    <name type="scientific">Ceratobasidium theobromae</name>
    <dbReference type="NCBI Taxonomy" id="1582974"/>
    <lineage>
        <taxon>Eukaryota</taxon>
        <taxon>Fungi</taxon>
        <taxon>Dikarya</taxon>
        <taxon>Basidiomycota</taxon>
        <taxon>Agaricomycotina</taxon>
        <taxon>Agaricomycetes</taxon>
        <taxon>Cantharellales</taxon>
        <taxon>Ceratobasidiaceae</taxon>
        <taxon>Ceratobasidium</taxon>
    </lineage>
</organism>
<accession>A0A5N5QTP7</accession>
<gene>
    <name evidence="2" type="ORF">CTheo_1584</name>
</gene>
<dbReference type="AlphaFoldDB" id="A0A5N5QTP7"/>
<evidence type="ECO:0000313" key="2">
    <source>
        <dbReference type="EMBL" id="KAB5594951.1"/>
    </source>
</evidence>
<feature type="region of interest" description="Disordered" evidence="1">
    <location>
        <begin position="136"/>
        <end position="189"/>
    </location>
</feature>
<dbReference type="OrthoDB" id="3596986at2759"/>
<evidence type="ECO:0000313" key="3">
    <source>
        <dbReference type="Proteomes" id="UP000383932"/>
    </source>
</evidence>
<keyword evidence="3" id="KW-1185">Reference proteome</keyword>
<protein>
    <recommendedName>
        <fullName evidence="4">Rxt3-domain-containing protein</fullName>
    </recommendedName>
</protein>
<evidence type="ECO:0008006" key="4">
    <source>
        <dbReference type="Google" id="ProtNLM"/>
    </source>
</evidence>
<sequence>MAPSSRMALASLLQPDEKRPSSQPAPYAEYPHVPQPYYNQYYNPLHPHHHHHHVHVIHSHPATSPPFAAPRPIVPITPRSPVAPYAARSPSAPYPIYGAGALTGRRTPEYSPHASGSRRTLGPQAIEPVNLRELPYPNEFPTLPPFAYPESPHATKRRSGPTAARPPSKRSIDVRPDRSRERDERDDKADDLRERLDYEREMERRKRHDDRRPEWERRRREEHIPLRHAPHSTHPALALVPLLPPLDLGTHVFPNLPFPVCLPPSLGHSNLGPDGYRPYHYTILIPTGFLPLQPATRSPRPALPLWGGPTTGYTDDSNLLLAAVHSARITWSDIRRARKLKQDAKITVGVWVGGANGGRNATRPKGGPWEGGQGAGQLFSSSWGNTHDGGGMEIVQVEWIEGAAHAPHRPNRRDRMEQYAMRRADLDLLPPVKRDRIDTWYLDSDDDDPTPARPTWDPDTIVFGNAGTTSGFVYDPHALRSVVFQESNERSTKRLKPGAEQRDILLENDDEQYILTLNNDKVPRTYTLLTLSPRSKKTEVLRNSLTEQDVAFFDKGLCVWLKDGVATDQPIETDRKGWFCHVNRWKFAPQKSSTDVL</sequence>
<feature type="region of interest" description="Disordered" evidence="1">
    <location>
        <begin position="1"/>
        <end position="30"/>
    </location>
</feature>
<name>A0A5N5QTP7_9AGAM</name>
<dbReference type="Proteomes" id="UP000383932">
    <property type="component" value="Unassembled WGS sequence"/>
</dbReference>
<dbReference type="EMBL" id="SSOP01000014">
    <property type="protein sequence ID" value="KAB5594951.1"/>
    <property type="molecule type" value="Genomic_DNA"/>
</dbReference>